<dbReference type="EMBL" id="NCKV01009452">
    <property type="protein sequence ID" value="RWS22216.1"/>
    <property type="molecule type" value="Genomic_DNA"/>
</dbReference>
<dbReference type="InterPro" id="IPR016187">
    <property type="entry name" value="CTDL_fold"/>
</dbReference>
<evidence type="ECO:0000256" key="1">
    <source>
        <dbReference type="SAM" id="SignalP"/>
    </source>
</evidence>
<keyword evidence="1" id="KW-0732">Signal</keyword>
<name>A0A443S3U6_9ACAR</name>
<dbReference type="AlphaFoldDB" id="A0A443S3U6"/>
<gene>
    <name evidence="3" type="ORF">B4U80_14055</name>
</gene>
<keyword evidence="4" id="KW-1185">Reference proteome</keyword>
<protein>
    <submittedName>
        <fullName evidence="3">Ladderlectin-like isoform X3</fullName>
    </submittedName>
</protein>
<dbReference type="SUPFAM" id="SSF56436">
    <property type="entry name" value="C-type lectin-like"/>
    <property type="match status" value="1"/>
</dbReference>
<feature type="domain" description="C-type lectin" evidence="2">
    <location>
        <begin position="29"/>
        <end position="138"/>
    </location>
</feature>
<proteinExistence type="predicted"/>
<feature type="chain" id="PRO_5019260805" evidence="1">
    <location>
        <begin position="19"/>
        <end position="138"/>
    </location>
</feature>
<dbReference type="InterPro" id="IPR016186">
    <property type="entry name" value="C-type_lectin-like/link_sf"/>
</dbReference>
<dbReference type="STRING" id="299467.A0A443S3U6"/>
<reference evidence="3 4" key="1">
    <citation type="journal article" date="2018" name="Gigascience">
        <title>Genomes of trombidid mites reveal novel predicted allergens and laterally-transferred genes associated with secondary metabolism.</title>
        <authorList>
            <person name="Dong X."/>
            <person name="Chaisiri K."/>
            <person name="Xia D."/>
            <person name="Armstrong S.D."/>
            <person name="Fang Y."/>
            <person name="Donnelly M.J."/>
            <person name="Kadowaki T."/>
            <person name="McGarry J.W."/>
            <person name="Darby A.C."/>
            <person name="Makepeace B.L."/>
        </authorList>
    </citation>
    <scope>NUCLEOTIDE SEQUENCE [LARGE SCALE GENOMIC DNA]</scope>
    <source>
        <strain evidence="3">UoL-UT</strain>
    </source>
</reference>
<dbReference type="InterPro" id="IPR050111">
    <property type="entry name" value="C-type_lectin/snaclec_domain"/>
</dbReference>
<dbReference type="PANTHER" id="PTHR22803">
    <property type="entry name" value="MANNOSE, PHOSPHOLIPASE, LECTIN RECEPTOR RELATED"/>
    <property type="match status" value="1"/>
</dbReference>
<evidence type="ECO:0000313" key="3">
    <source>
        <dbReference type="EMBL" id="RWS22216.1"/>
    </source>
</evidence>
<dbReference type="OrthoDB" id="6428734at2759"/>
<evidence type="ECO:0000259" key="2">
    <source>
        <dbReference type="PROSITE" id="PS50041"/>
    </source>
</evidence>
<feature type="signal peptide" evidence="1">
    <location>
        <begin position="1"/>
        <end position="18"/>
    </location>
</feature>
<sequence>MKSFFLFVLLNTSYLCFAIKGCENGWHQFGNKCFYSRNFKVDVDEMQIICSNLGATMVSIHSDQENRFIKNITSMSNLYWLGGYRKQLGKSIFAWKDGTKFDYENWWNQQEPNQINDVNASCMSIFIPSGEKAPDWHD</sequence>
<dbReference type="SMART" id="SM00034">
    <property type="entry name" value="CLECT"/>
    <property type="match status" value="1"/>
</dbReference>
<dbReference type="CDD" id="cd00037">
    <property type="entry name" value="CLECT"/>
    <property type="match status" value="1"/>
</dbReference>
<dbReference type="VEuPathDB" id="VectorBase:LDEU009824"/>
<feature type="non-terminal residue" evidence="3">
    <location>
        <position position="138"/>
    </location>
</feature>
<dbReference type="Gene3D" id="3.10.100.10">
    <property type="entry name" value="Mannose-Binding Protein A, subunit A"/>
    <property type="match status" value="1"/>
</dbReference>
<dbReference type="PROSITE" id="PS50041">
    <property type="entry name" value="C_TYPE_LECTIN_2"/>
    <property type="match status" value="1"/>
</dbReference>
<comment type="caution">
    <text evidence="3">The sequence shown here is derived from an EMBL/GenBank/DDBJ whole genome shotgun (WGS) entry which is preliminary data.</text>
</comment>
<dbReference type="Proteomes" id="UP000288716">
    <property type="component" value="Unassembled WGS sequence"/>
</dbReference>
<dbReference type="Pfam" id="PF00059">
    <property type="entry name" value="Lectin_C"/>
    <property type="match status" value="1"/>
</dbReference>
<organism evidence="3 4">
    <name type="scientific">Leptotrombidium deliense</name>
    <dbReference type="NCBI Taxonomy" id="299467"/>
    <lineage>
        <taxon>Eukaryota</taxon>
        <taxon>Metazoa</taxon>
        <taxon>Ecdysozoa</taxon>
        <taxon>Arthropoda</taxon>
        <taxon>Chelicerata</taxon>
        <taxon>Arachnida</taxon>
        <taxon>Acari</taxon>
        <taxon>Acariformes</taxon>
        <taxon>Trombidiformes</taxon>
        <taxon>Prostigmata</taxon>
        <taxon>Anystina</taxon>
        <taxon>Parasitengona</taxon>
        <taxon>Trombiculoidea</taxon>
        <taxon>Trombiculidae</taxon>
        <taxon>Leptotrombidium</taxon>
    </lineage>
</organism>
<dbReference type="InterPro" id="IPR001304">
    <property type="entry name" value="C-type_lectin-like"/>
</dbReference>
<accession>A0A443S3U6</accession>
<evidence type="ECO:0000313" key="4">
    <source>
        <dbReference type="Proteomes" id="UP000288716"/>
    </source>
</evidence>